<keyword evidence="2" id="KW-1185">Reference proteome</keyword>
<accession>A0ABS2MQL5</accession>
<dbReference type="SFLD" id="SFLDG01135">
    <property type="entry name" value="C1.5.6:_HAD__Beta-PGM__Phospha"/>
    <property type="match status" value="1"/>
</dbReference>
<reference evidence="1 2" key="1">
    <citation type="submission" date="2021-01" db="EMBL/GenBank/DDBJ databases">
        <title>Genomic Encyclopedia of Type Strains, Phase IV (KMG-IV): sequencing the most valuable type-strain genomes for metagenomic binning, comparative biology and taxonomic classification.</title>
        <authorList>
            <person name="Goeker M."/>
        </authorList>
    </citation>
    <scope>NUCLEOTIDE SEQUENCE [LARGE SCALE GENOMIC DNA]</scope>
    <source>
        <strain evidence="1 2">DSM 24436</strain>
    </source>
</reference>
<dbReference type="InterPro" id="IPR036412">
    <property type="entry name" value="HAD-like_sf"/>
</dbReference>
<dbReference type="SUPFAM" id="SSF56784">
    <property type="entry name" value="HAD-like"/>
    <property type="match status" value="1"/>
</dbReference>
<dbReference type="InterPro" id="IPR011951">
    <property type="entry name" value="HAD-SF_hydro_IA_YjjG/PynA"/>
</dbReference>
<dbReference type="SFLD" id="SFLDS00003">
    <property type="entry name" value="Haloacid_Dehalogenase"/>
    <property type="match status" value="1"/>
</dbReference>
<dbReference type="GO" id="GO:0016787">
    <property type="term" value="F:hydrolase activity"/>
    <property type="evidence" value="ECO:0007669"/>
    <property type="project" value="UniProtKB-KW"/>
</dbReference>
<evidence type="ECO:0000313" key="1">
    <source>
        <dbReference type="EMBL" id="MBM7561690.1"/>
    </source>
</evidence>
<proteinExistence type="predicted"/>
<name>A0ABS2MQL5_9FIRM</name>
<dbReference type="Gene3D" id="3.40.50.1000">
    <property type="entry name" value="HAD superfamily/HAD-like"/>
    <property type="match status" value="1"/>
</dbReference>
<dbReference type="InterPro" id="IPR052550">
    <property type="entry name" value="Pyrimidine_5'-ntase_YjjG"/>
</dbReference>
<organism evidence="1 2">
    <name type="scientific">Fusibacter tunisiensis</name>
    <dbReference type="NCBI Taxonomy" id="1008308"/>
    <lineage>
        <taxon>Bacteria</taxon>
        <taxon>Bacillati</taxon>
        <taxon>Bacillota</taxon>
        <taxon>Clostridia</taxon>
        <taxon>Eubacteriales</taxon>
        <taxon>Eubacteriales Family XII. Incertae Sedis</taxon>
        <taxon>Fusibacter</taxon>
    </lineage>
</organism>
<dbReference type="Gene3D" id="1.10.150.240">
    <property type="entry name" value="Putative phosphatase, domain 2"/>
    <property type="match status" value="1"/>
</dbReference>
<dbReference type="NCBIfam" id="TIGR01549">
    <property type="entry name" value="HAD-SF-IA-v1"/>
    <property type="match status" value="1"/>
</dbReference>
<dbReference type="RefSeq" id="WP_204663440.1">
    <property type="nucleotide sequence ID" value="NZ_JAFBDT010000007.1"/>
</dbReference>
<dbReference type="EMBL" id="JAFBDT010000007">
    <property type="protein sequence ID" value="MBM7561690.1"/>
    <property type="molecule type" value="Genomic_DNA"/>
</dbReference>
<evidence type="ECO:0000313" key="2">
    <source>
        <dbReference type="Proteomes" id="UP000767854"/>
    </source>
</evidence>
<dbReference type="SFLD" id="SFLDG01129">
    <property type="entry name" value="C1.5:_HAD__Beta-PGM__Phosphata"/>
    <property type="match status" value="1"/>
</dbReference>
<dbReference type="InterPro" id="IPR023198">
    <property type="entry name" value="PGP-like_dom2"/>
</dbReference>
<dbReference type="Pfam" id="PF13419">
    <property type="entry name" value="HAD_2"/>
    <property type="match status" value="1"/>
</dbReference>
<dbReference type="NCBIfam" id="TIGR02254">
    <property type="entry name" value="YjjG_YfnB"/>
    <property type="match status" value="1"/>
</dbReference>
<keyword evidence="1" id="KW-0378">Hydrolase</keyword>
<protein>
    <submittedName>
        <fullName evidence="1">Hydrolase of the HAD superfamily</fullName>
    </submittedName>
</protein>
<dbReference type="InterPro" id="IPR023214">
    <property type="entry name" value="HAD_sf"/>
</dbReference>
<gene>
    <name evidence="1" type="ORF">JOC49_001231</name>
</gene>
<dbReference type="InterPro" id="IPR041492">
    <property type="entry name" value="HAD_2"/>
</dbReference>
<dbReference type="PANTHER" id="PTHR47478">
    <property type="match status" value="1"/>
</dbReference>
<sequence length="227" mass="25926">MKKYATLIFDADETLFDFKKSERIAFDQTSDDFKLPSNYFSIYTAINTSIWKEFEQGKITQKELKVERFKRLADATEISFNAEDFANRFMKHLANASYIYPESHQILTRLKKHYKIAILTNGLKGVQTKRIGASEIAHLFDALIISEEVGYAKPDPRIFKLTLDRVNTYDPSSALIIGDSLTSDIQGGLNSGIDTCWYNPEKKVNHASITPTYEIHQLSQLISLLNI</sequence>
<dbReference type="NCBIfam" id="NF006976">
    <property type="entry name" value="PRK09449.1"/>
    <property type="match status" value="1"/>
</dbReference>
<dbReference type="CDD" id="cd04305">
    <property type="entry name" value="HAD_Neu5Ac-Pase_like"/>
    <property type="match status" value="1"/>
</dbReference>
<dbReference type="PRINTS" id="PR00413">
    <property type="entry name" value="HADHALOGNASE"/>
</dbReference>
<dbReference type="InterPro" id="IPR006439">
    <property type="entry name" value="HAD-SF_hydro_IA"/>
</dbReference>
<dbReference type="Proteomes" id="UP000767854">
    <property type="component" value="Unassembled WGS sequence"/>
</dbReference>
<dbReference type="PANTHER" id="PTHR47478:SF1">
    <property type="entry name" value="PYRIMIDINE 5'-NUCLEOTIDASE YJJG"/>
    <property type="match status" value="1"/>
</dbReference>
<dbReference type="NCBIfam" id="TIGR01509">
    <property type="entry name" value="HAD-SF-IA-v3"/>
    <property type="match status" value="1"/>
</dbReference>
<comment type="caution">
    <text evidence="1">The sequence shown here is derived from an EMBL/GenBank/DDBJ whole genome shotgun (WGS) entry which is preliminary data.</text>
</comment>